<reference evidence="1 2" key="1">
    <citation type="journal article" date="2020" name="Front. Microbiol.">
        <title>Single-cell genomics of novel Actinobacteria with the Wood-Ljungdahl pathway discovered in a serpentinizing system.</title>
        <authorList>
            <person name="Merino N."/>
            <person name="Kawai M."/>
            <person name="Boyd E.S."/>
            <person name="Colman D.R."/>
            <person name="McGlynn S.E."/>
            <person name="Nealson K.H."/>
            <person name="Kurokawa K."/>
            <person name="Hongoh Y."/>
        </authorList>
    </citation>
    <scope>NUCLEOTIDE SEQUENCE [LARGE SCALE GENOMIC DNA]</scope>
    <source>
        <strain evidence="1 2">S09_30</strain>
    </source>
</reference>
<protein>
    <recommendedName>
        <fullName evidence="3">CRISPR system Cascade subunit CasE</fullName>
    </recommendedName>
</protein>
<dbReference type="SUPFAM" id="SSF117987">
    <property type="entry name" value="CRISPR-associated protein"/>
    <property type="match status" value="1"/>
</dbReference>
<name>A0A6V8NWK8_9ACTN</name>
<dbReference type="Proteomes" id="UP000585609">
    <property type="component" value="Unassembled WGS sequence"/>
</dbReference>
<organism evidence="1 2">
    <name type="scientific">Candidatus Hakubella thermalkaliphila</name>
    <dbReference type="NCBI Taxonomy" id="2754717"/>
    <lineage>
        <taxon>Bacteria</taxon>
        <taxon>Bacillati</taxon>
        <taxon>Actinomycetota</taxon>
        <taxon>Actinomycetota incertae sedis</taxon>
        <taxon>Candidatus Hakubellales</taxon>
        <taxon>Candidatus Hakubellaceae</taxon>
        <taxon>Candidatus Hakubella</taxon>
    </lineage>
</organism>
<evidence type="ECO:0008006" key="3">
    <source>
        <dbReference type="Google" id="ProtNLM"/>
    </source>
</evidence>
<evidence type="ECO:0000313" key="2">
    <source>
        <dbReference type="Proteomes" id="UP000585609"/>
    </source>
</evidence>
<accession>A0A6V8NWK8</accession>
<evidence type="ECO:0000313" key="1">
    <source>
        <dbReference type="EMBL" id="GFP24433.1"/>
    </source>
</evidence>
<dbReference type="Pfam" id="PF08798">
    <property type="entry name" value="CRISPR_assoc"/>
    <property type="match status" value="1"/>
</dbReference>
<dbReference type="Gene3D" id="3.30.70.1210">
    <property type="entry name" value="Crispr-associated protein, domain 2"/>
    <property type="match status" value="1"/>
</dbReference>
<sequence length="69" mass="7528">FKVLVVNLRHVDYKGRHTEAHHLRFRGGVFEGVLAVKDSGLFLNALRQGVGPGKAYGFGLLSLAPRARG</sequence>
<dbReference type="AlphaFoldDB" id="A0A6V8NWK8"/>
<feature type="non-terminal residue" evidence="1">
    <location>
        <position position="1"/>
    </location>
</feature>
<gene>
    <name evidence="1" type="ORF">HKBW3S09_01900</name>
</gene>
<dbReference type="EMBL" id="BLRW01000561">
    <property type="protein sequence ID" value="GFP24433.1"/>
    <property type="molecule type" value="Genomic_DNA"/>
</dbReference>
<comment type="caution">
    <text evidence="1">The sequence shown here is derived from an EMBL/GenBank/DDBJ whole genome shotgun (WGS) entry which is preliminary data.</text>
</comment>
<proteinExistence type="predicted"/>
<dbReference type="InterPro" id="IPR010179">
    <property type="entry name" value="CRISPR-assoc_prot_Cse3"/>
</dbReference>